<gene>
    <name evidence="3" type="ORF">COV74_05150</name>
</gene>
<feature type="domain" description="BPL/LPL catalytic" evidence="2">
    <location>
        <begin position="1"/>
        <end position="178"/>
    </location>
</feature>
<dbReference type="AlphaFoldDB" id="A0A2H0LPJ1"/>
<dbReference type="PANTHER" id="PTHR12835:SF5">
    <property type="entry name" value="BIOTIN--PROTEIN LIGASE"/>
    <property type="match status" value="1"/>
</dbReference>
<dbReference type="Gene3D" id="3.30.930.10">
    <property type="entry name" value="Bira Bifunctional Protein, Domain 2"/>
    <property type="match status" value="1"/>
</dbReference>
<dbReference type="PROSITE" id="PS51733">
    <property type="entry name" value="BPL_LPL_CATALYTIC"/>
    <property type="match status" value="1"/>
</dbReference>
<reference evidence="3 4" key="1">
    <citation type="submission" date="2017-09" db="EMBL/GenBank/DDBJ databases">
        <title>Depth-based differentiation of microbial function through sediment-hosted aquifers and enrichment of novel symbionts in the deep terrestrial subsurface.</title>
        <authorList>
            <person name="Probst A.J."/>
            <person name="Ladd B."/>
            <person name="Jarett J.K."/>
            <person name="Geller-Mcgrath D.E."/>
            <person name="Sieber C.M."/>
            <person name="Emerson J.B."/>
            <person name="Anantharaman K."/>
            <person name="Thomas B.C."/>
            <person name="Malmstrom R."/>
            <person name="Stieglmeier M."/>
            <person name="Klingl A."/>
            <person name="Woyke T."/>
            <person name="Ryan C.M."/>
            <person name="Banfield J.F."/>
        </authorList>
    </citation>
    <scope>NUCLEOTIDE SEQUENCE [LARGE SCALE GENOMIC DNA]</scope>
    <source>
        <strain evidence="3">CG11_big_fil_rev_8_21_14_0_20_45_26</strain>
    </source>
</reference>
<name>A0A2H0LPJ1_9BACT</name>
<organism evidence="3 4">
    <name type="scientific">Candidatus Abzuiibacterium crystallinum</name>
    <dbReference type="NCBI Taxonomy" id="1974748"/>
    <lineage>
        <taxon>Bacteria</taxon>
        <taxon>Pseudomonadati</taxon>
        <taxon>Candidatus Omnitrophota</taxon>
        <taxon>Candidatus Abzuiibacterium</taxon>
    </lineage>
</organism>
<dbReference type="Proteomes" id="UP000230859">
    <property type="component" value="Unassembled WGS sequence"/>
</dbReference>
<dbReference type="CDD" id="cd16442">
    <property type="entry name" value="BPL"/>
    <property type="match status" value="1"/>
</dbReference>
<dbReference type="InterPro" id="IPR004143">
    <property type="entry name" value="BPL_LPL_catalytic"/>
</dbReference>
<dbReference type="InterPro" id="IPR004408">
    <property type="entry name" value="Biotin_CoA_COase_ligase"/>
</dbReference>
<protein>
    <submittedName>
        <fullName evidence="3">Biotin--[acetyl-CoA-carboxylase] ligase</fullName>
    </submittedName>
</protein>
<accession>A0A2H0LPJ1</accession>
<dbReference type="InterPro" id="IPR045864">
    <property type="entry name" value="aa-tRNA-synth_II/BPL/LPL"/>
</dbReference>
<dbReference type="GO" id="GO:0005737">
    <property type="term" value="C:cytoplasm"/>
    <property type="evidence" value="ECO:0007669"/>
    <property type="project" value="TreeGrafter"/>
</dbReference>
<evidence type="ECO:0000313" key="3">
    <source>
        <dbReference type="EMBL" id="PIQ86342.1"/>
    </source>
</evidence>
<evidence type="ECO:0000256" key="1">
    <source>
        <dbReference type="ARBA" id="ARBA00022598"/>
    </source>
</evidence>
<sequence length="182" mass="20558">MNYRIVHYPTLGSTNDEAKKLADSGVAEGTVLWADFQTKGRGRFDRQWVSPRSQNLLFSVITRPRHIQINHIPIVTHVAAKSVVRALTDEYQLKCQIKRPNDVMVDAKKICGILVEGASKKQVTDYLVVGIGVNVNSRERDLTEGATSVYAICQKKQDRRQLLDAILKEFSHQYQTTFGSQN</sequence>
<evidence type="ECO:0000259" key="2">
    <source>
        <dbReference type="PROSITE" id="PS51733"/>
    </source>
</evidence>
<dbReference type="GO" id="GO:0004077">
    <property type="term" value="F:biotin--[biotin carboxyl-carrier protein] ligase activity"/>
    <property type="evidence" value="ECO:0007669"/>
    <property type="project" value="InterPro"/>
</dbReference>
<keyword evidence="1 3" id="KW-0436">Ligase</keyword>
<dbReference type="EMBL" id="PCVY01000046">
    <property type="protein sequence ID" value="PIQ86342.1"/>
    <property type="molecule type" value="Genomic_DNA"/>
</dbReference>
<dbReference type="NCBIfam" id="TIGR00121">
    <property type="entry name" value="birA_ligase"/>
    <property type="match status" value="1"/>
</dbReference>
<evidence type="ECO:0000313" key="4">
    <source>
        <dbReference type="Proteomes" id="UP000230859"/>
    </source>
</evidence>
<dbReference type="Pfam" id="PF03099">
    <property type="entry name" value="BPL_LplA_LipB"/>
    <property type="match status" value="1"/>
</dbReference>
<comment type="caution">
    <text evidence="3">The sequence shown here is derived from an EMBL/GenBank/DDBJ whole genome shotgun (WGS) entry which is preliminary data.</text>
</comment>
<dbReference type="SUPFAM" id="SSF55681">
    <property type="entry name" value="Class II aaRS and biotin synthetases"/>
    <property type="match status" value="1"/>
</dbReference>
<proteinExistence type="predicted"/>
<dbReference type="PANTHER" id="PTHR12835">
    <property type="entry name" value="BIOTIN PROTEIN LIGASE"/>
    <property type="match status" value="1"/>
</dbReference>